<reference evidence="4 5" key="1">
    <citation type="submission" date="2019-09" db="EMBL/GenBank/DDBJ databases">
        <title>Draft genome sequences of 48 bacterial type strains from the CCUG.</title>
        <authorList>
            <person name="Tunovic T."/>
            <person name="Pineiro-Iglesias B."/>
            <person name="Unosson C."/>
            <person name="Inganas E."/>
            <person name="Ohlen M."/>
            <person name="Cardew S."/>
            <person name="Jensie-Markopoulos S."/>
            <person name="Salva-Serra F."/>
            <person name="Jaen-Luchoro D."/>
            <person name="Karlsson R."/>
            <person name="Svensson-Stadler L."/>
            <person name="Chun J."/>
            <person name="Moore E."/>
        </authorList>
    </citation>
    <scope>NUCLEOTIDE SEQUENCE [LARGE SCALE GENOMIC DNA]</scope>
    <source>
        <strain evidence="4 5">CCUG 48643</strain>
    </source>
</reference>
<dbReference type="EMBL" id="VZPX01000019">
    <property type="protein sequence ID" value="KAB0479866.1"/>
    <property type="molecule type" value="Genomic_DNA"/>
</dbReference>
<sequence>MNRRQKKKQKVDHLAELKDRLNQVKEKLSSIDIKGMKTSAVQTWGSLPKLHQRLLMVISPIVLVLLVVPLPEPKVEATPVTSRVALEINTVGLSEQQNTKSSSSEPSNNNWQEYLVKQGDTLAQVFRNNDLPLSDLNALVRIEGADKPLSQIRKGQLVRFKLAETGQLDILQLEKGDTSVMFFRLSDGGFGRSK</sequence>
<dbReference type="InterPro" id="IPR007340">
    <property type="entry name" value="LysM_Opacity-associatedA"/>
</dbReference>
<gene>
    <name evidence="4" type="ORF">F7Q91_10985</name>
</gene>
<feature type="coiled-coil region" evidence="1">
    <location>
        <begin position="4"/>
        <end position="34"/>
    </location>
</feature>
<evidence type="ECO:0000259" key="3">
    <source>
        <dbReference type="Pfam" id="PF08525"/>
    </source>
</evidence>
<dbReference type="Pfam" id="PF08525">
    <property type="entry name" value="OapA_N"/>
    <property type="match status" value="1"/>
</dbReference>
<dbReference type="GO" id="GO:0042834">
    <property type="term" value="F:peptidoglycan binding"/>
    <property type="evidence" value="ECO:0007669"/>
    <property type="project" value="InterPro"/>
</dbReference>
<evidence type="ECO:0000256" key="1">
    <source>
        <dbReference type="SAM" id="Coils"/>
    </source>
</evidence>
<dbReference type="Gene3D" id="3.10.450.350">
    <property type="match status" value="1"/>
</dbReference>
<dbReference type="GeneID" id="77342663"/>
<evidence type="ECO:0000313" key="5">
    <source>
        <dbReference type="Proteomes" id="UP000423756"/>
    </source>
</evidence>
<dbReference type="AlphaFoldDB" id="A0A7V7NU88"/>
<feature type="domain" description="Opacity-associated protein A LysM-like" evidence="2">
    <location>
        <begin position="110"/>
        <end position="194"/>
    </location>
</feature>
<protein>
    <submittedName>
        <fullName evidence="4">Lysine transporter LysM</fullName>
    </submittedName>
</protein>
<keyword evidence="1" id="KW-0175">Coiled coil</keyword>
<evidence type="ECO:0000259" key="2">
    <source>
        <dbReference type="Pfam" id="PF04225"/>
    </source>
</evidence>
<dbReference type="Proteomes" id="UP000423756">
    <property type="component" value="Unassembled WGS sequence"/>
</dbReference>
<proteinExistence type="predicted"/>
<dbReference type="RefSeq" id="WP_137407589.1">
    <property type="nucleotide sequence ID" value="NZ_AP025465.1"/>
</dbReference>
<feature type="domain" description="Opacity-associated protein A-like N-terminal" evidence="3">
    <location>
        <begin position="46"/>
        <end position="69"/>
    </location>
</feature>
<comment type="caution">
    <text evidence="4">The sequence shown here is derived from an EMBL/GenBank/DDBJ whole genome shotgun (WGS) entry which is preliminary data.</text>
</comment>
<accession>A0A7V7NU88</accession>
<evidence type="ECO:0000313" key="4">
    <source>
        <dbReference type="EMBL" id="KAB0479866.1"/>
    </source>
</evidence>
<name>A0A7V7NU88_9VIBR</name>
<dbReference type="Pfam" id="PF04225">
    <property type="entry name" value="LysM_OapA"/>
    <property type="match status" value="1"/>
</dbReference>
<dbReference type="InterPro" id="IPR013731">
    <property type="entry name" value="OapA_N"/>
</dbReference>
<organism evidence="4 5">
    <name type="scientific">Vibrio chagasii</name>
    <dbReference type="NCBI Taxonomy" id="170679"/>
    <lineage>
        <taxon>Bacteria</taxon>
        <taxon>Pseudomonadati</taxon>
        <taxon>Pseudomonadota</taxon>
        <taxon>Gammaproteobacteria</taxon>
        <taxon>Vibrionales</taxon>
        <taxon>Vibrionaceae</taxon>
        <taxon>Vibrio</taxon>
    </lineage>
</organism>